<protein>
    <submittedName>
        <fullName evidence="1">Uncharacterized protein</fullName>
    </submittedName>
</protein>
<gene>
    <name evidence="1" type="ORF">PCL1606_01120</name>
</gene>
<dbReference type="Proteomes" id="UP000032748">
    <property type="component" value="Chromosome"/>
</dbReference>
<reference evidence="1 2" key="1">
    <citation type="journal article" date="2015" name="Mol. Plant Microbe Interact.">
        <title>Comparative Genomic Analysis of Pseudomonas chlororaphis PCL1606 Reveals New Insight into Antifungal Compounds Involved in Biocontrol.</title>
        <authorList>
            <person name="Calderon C.E."/>
            <person name="Ramos C."/>
            <person name="de Vicente A."/>
            <person name="Cazorla F.M."/>
        </authorList>
    </citation>
    <scope>NUCLEOTIDE SEQUENCE [LARGE SCALE GENOMIC DNA]</scope>
    <source>
        <strain evidence="1 2">PCL1606</strain>
    </source>
</reference>
<dbReference type="AlphaFoldDB" id="A0A0D5XS53"/>
<dbReference type="EMBL" id="CP011110">
    <property type="protein sequence ID" value="AKA21567.1"/>
    <property type="molecule type" value="Genomic_DNA"/>
</dbReference>
<dbReference type="KEGG" id="pcz:PCL1606_01120"/>
<evidence type="ECO:0000313" key="2">
    <source>
        <dbReference type="Proteomes" id="UP000032748"/>
    </source>
</evidence>
<organism evidence="1 2">
    <name type="scientific">Pseudomonas chlororaphis</name>
    <dbReference type="NCBI Taxonomy" id="587753"/>
    <lineage>
        <taxon>Bacteria</taxon>
        <taxon>Pseudomonadati</taxon>
        <taxon>Pseudomonadota</taxon>
        <taxon>Gammaproteobacteria</taxon>
        <taxon>Pseudomonadales</taxon>
        <taxon>Pseudomonadaceae</taxon>
        <taxon>Pseudomonas</taxon>
    </lineage>
</organism>
<accession>A0A0D5XS53</accession>
<dbReference type="PATRIC" id="fig|587753.10.peg.109"/>
<name>A0A0D5XS53_9PSED</name>
<evidence type="ECO:0000313" key="1">
    <source>
        <dbReference type="EMBL" id="AKA21567.1"/>
    </source>
</evidence>
<dbReference type="RefSeq" id="WP_227698248.1">
    <property type="nucleotide sequence ID" value="NZ_CP011110.1"/>
</dbReference>
<sequence length="274" mass="30359">MAEPEKLNKDGQDYVKAGAGASTQTVDTQPIEVKFCRCTGKEVTTVTGYDAVPSYTGELPSPLQIMWYVPKTKELLKTSFSDTEIRVWIKQAAAYHGVPHILLALILQQENGPNGSKFLQAMQFGERSLTTFLAIVDSVAFDLVPDKGAGGSSGFANMSRATLQNSVKYTENYYCKKPMPEDVQYRIFGWDQDTRIPGDDWKADLYYAAGHLRELIDRVTGTRCHHGALTQEQLKKVVAGYNGSGPKAEKYSSDAMALLEKAKAGTARLYFYEK</sequence>
<proteinExistence type="predicted"/>